<dbReference type="EMBL" id="VSRR010085550">
    <property type="protein sequence ID" value="MPC90791.1"/>
    <property type="molecule type" value="Genomic_DNA"/>
</dbReference>
<name>A0A5B7IZ25_PORTR</name>
<organism evidence="2 3">
    <name type="scientific">Portunus trituberculatus</name>
    <name type="common">Swimming crab</name>
    <name type="synonym">Neptunus trituberculatus</name>
    <dbReference type="NCBI Taxonomy" id="210409"/>
    <lineage>
        <taxon>Eukaryota</taxon>
        <taxon>Metazoa</taxon>
        <taxon>Ecdysozoa</taxon>
        <taxon>Arthropoda</taxon>
        <taxon>Crustacea</taxon>
        <taxon>Multicrustacea</taxon>
        <taxon>Malacostraca</taxon>
        <taxon>Eumalacostraca</taxon>
        <taxon>Eucarida</taxon>
        <taxon>Decapoda</taxon>
        <taxon>Pleocyemata</taxon>
        <taxon>Brachyura</taxon>
        <taxon>Eubrachyura</taxon>
        <taxon>Portunoidea</taxon>
        <taxon>Portunidae</taxon>
        <taxon>Portuninae</taxon>
        <taxon>Portunus</taxon>
    </lineage>
</organism>
<sequence length="61" mass="6858">MRWRRHSKIEGTPAPWPRSSPESRGPRSAGSKHWSETQAAYQDVQGLTLVADVKPPPIHID</sequence>
<comment type="caution">
    <text evidence="2">The sequence shown here is derived from an EMBL/GenBank/DDBJ whole genome shotgun (WGS) entry which is preliminary data.</text>
</comment>
<reference evidence="2 3" key="1">
    <citation type="submission" date="2019-05" db="EMBL/GenBank/DDBJ databases">
        <title>Another draft genome of Portunus trituberculatus and its Hox gene families provides insights of decapod evolution.</title>
        <authorList>
            <person name="Jeong J.-H."/>
            <person name="Song I."/>
            <person name="Kim S."/>
            <person name="Choi T."/>
            <person name="Kim D."/>
            <person name="Ryu S."/>
            <person name="Kim W."/>
        </authorList>
    </citation>
    <scope>NUCLEOTIDE SEQUENCE [LARGE SCALE GENOMIC DNA]</scope>
    <source>
        <tissue evidence="2">Muscle</tissue>
    </source>
</reference>
<keyword evidence="3" id="KW-1185">Reference proteome</keyword>
<gene>
    <name evidence="2" type="ORF">E2C01_085791</name>
</gene>
<protein>
    <submittedName>
        <fullName evidence="2">Uncharacterized protein</fullName>
    </submittedName>
</protein>
<evidence type="ECO:0000313" key="3">
    <source>
        <dbReference type="Proteomes" id="UP000324222"/>
    </source>
</evidence>
<accession>A0A5B7IZ25</accession>
<dbReference type="AlphaFoldDB" id="A0A5B7IZ25"/>
<feature type="region of interest" description="Disordered" evidence="1">
    <location>
        <begin position="1"/>
        <end position="37"/>
    </location>
</feature>
<dbReference type="Proteomes" id="UP000324222">
    <property type="component" value="Unassembled WGS sequence"/>
</dbReference>
<proteinExistence type="predicted"/>
<evidence type="ECO:0000256" key="1">
    <source>
        <dbReference type="SAM" id="MobiDB-lite"/>
    </source>
</evidence>
<feature type="compositionally biased region" description="Low complexity" evidence="1">
    <location>
        <begin position="17"/>
        <end position="31"/>
    </location>
</feature>
<evidence type="ECO:0000313" key="2">
    <source>
        <dbReference type="EMBL" id="MPC90791.1"/>
    </source>
</evidence>